<protein>
    <submittedName>
        <fullName evidence="2">Uncharacterized protein</fullName>
    </submittedName>
</protein>
<reference evidence="2 3" key="1">
    <citation type="journal article" date="2016" name="Nat. Commun.">
        <title>Ectomycorrhizal ecology is imprinted in the genome of the dominant symbiotic fungus Cenococcum geophilum.</title>
        <authorList>
            <consortium name="DOE Joint Genome Institute"/>
            <person name="Peter M."/>
            <person name="Kohler A."/>
            <person name="Ohm R.A."/>
            <person name="Kuo A."/>
            <person name="Krutzmann J."/>
            <person name="Morin E."/>
            <person name="Arend M."/>
            <person name="Barry K.W."/>
            <person name="Binder M."/>
            <person name="Choi C."/>
            <person name="Clum A."/>
            <person name="Copeland A."/>
            <person name="Grisel N."/>
            <person name="Haridas S."/>
            <person name="Kipfer T."/>
            <person name="LaButti K."/>
            <person name="Lindquist E."/>
            <person name="Lipzen A."/>
            <person name="Maire R."/>
            <person name="Meier B."/>
            <person name="Mihaltcheva S."/>
            <person name="Molinier V."/>
            <person name="Murat C."/>
            <person name="Poggeler S."/>
            <person name="Quandt C.A."/>
            <person name="Sperisen C."/>
            <person name="Tritt A."/>
            <person name="Tisserant E."/>
            <person name="Crous P.W."/>
            <person name="Henrissat B."/>
            <person name="Nehls U."/>
            <person name="Egli S."/>
            <person name="Spatafora J.W."/>
            <person name="Grigoriev I.V."/>
            <person name="Martin F.M."/>
        </authorList>
    </citation>
    <scope>NUCLEOTIDE SEQUENCE [LARGE SCALE GENOMIC DNA]</scope>
    <source>
        <strain evidence="2 3">CBS 207.34</strain>
    </source>
</reference>
<dbReference type="OrthoDB" id="5406275at2759"/>
<keyword evidence="3" id="KW-1185">Reference proteome</keyword>
<feature type="coiled-coil region" evidence="1">
    <location>
        <begin position="190"/>
        <end position="236"/>
    </location>
</feature>
<dbReference type="PANTHER" id="PTHR33488">
    <property type="entry name" value="ZGC:162509"/>
    <property type="match status" value="1"/>
</dbReference>
<evidence type="ECO:0000256" key="1">
    <source>
        <dbReference type="SAM" id="Coils"/>
    </source>
</evidence>
<dbReference type="Proteomes" id="UP000250140">
    <property type="component" value="Unassembled WGS sequence"/>
</dbReference>
<gene>
    <name evidence="2" type="ORF">AOQ84DRAFT_413896</name>
</gene>
<keyword evidence="1" id="KW-0175">Coiled coil</keyword>
<name>A0A8E2JQ16_9PEZI</name>
<organism evidence="2 3">
    <name type="scientific">Glonium stellatum</name>
    <dbReference type="NCBI Taxonomy" id="574774"/>
    <lineage>
        <taxon>Eukaryota</taxon>
        <taxon>Fungi</taxon>
        <taxon>Dikarya</taxon>
        <taxon>Ascomycota</taxon>
        <taxon>Pezizomycotina</taxon>
        <taxon>Dothideomycetes</taxon>
        <taxon>Pleosporomycetidae</taxon>
        <taxon>Gloniales</taxon>
        <taxon>Gloniaceae</taxon>
        <taxon>Glonium</taxon>
    </lineage>
</organism>
<evidence type="ECO:0000313" key="2">
    <source>
        <dbReference type="EMBL" id="OCL05298.1"/>
    </source>
</evidence>
<sequence>MSEIEKYEEVRRLEVAQSGAQFSQEIADSLILRHNWGNLLSAAPLALSFVGACQVAASSPTAVGVKLQRPAGGFKYLLYDNLQANLVFLVDEGRKAFLEAETRMDKLVMHSRYLFAEDGVANRIVNALSDEATATKTLPGCMDDLREGIGECETQIKAIDDRFERWQDIAQELSQVATASEHGKLDEQTQAKEKLQAQDIRSEAANKEKENREKFVEEAERRMKLAEDAFKQASKDVPSGIKRLQSLLFRLQDTCANIGVLGWDAIGMNFVEGLGTTVLSIGSAMVTVFSPNKYFTLGHSVVDAIKSGFTKDSGEPNEGSAQASDSTAELNFYDPAIDKLDILYLDLTSLLTLTQGKNGEGLDWDKLHKRNSADGTPLTYFRTNFQIILEALDRNSPRGSFSFDTKKIVEEALKVVQEIEDAVEGQRQISGASTQSEEKRWPDIIINLQERAGSLKCRRDNLPGLAMGIKPPNLKSKVTQPPIKGSVAGMKMAYAAANLQSAAVAMDTQRASYDASTEKLMENLVKISEIQQTIGRLRAEDITLTKIVDVLRASIRALAGLKEQITALLQFFKGIAAMVEFAARGPCKNLLSTLESGIERDATGVIAGISYRDFQKQLLLNTTFMIRGYFSVVFEVSRLYTDISHEYIIPGVHLVDKLGLSQIADGGGDQTLSRNKELEVYKENAVAKIRELAERKQKALTSRMNERIALIQETTGTLPASQQTKAIKETMEEELESTVNEIKNQETFIDDTARLIMGGFSDEL</sequence>
<evidence type="ECO:0000313" key="3">
    <source>
        <dbReference type="Proteomes" id="UP000250140"/>
    </source>
</evidence>
<dbReference type="PANTHER" id="PTHR33488:SF2">
    <property type="entry name" value="EARLY ENDOSOME ANTIGEN 1-LIKE"/>
    <property type="match status" value="1"/>
</dbReference>
<accession>A0A8E2JQ16</accession>
<dbReference type="AlphaFoldDB" id="A0A8E2JQ16"/>
<feature type="coiled-coil region" evidence="1">
    <location>
        <begin position="675"/>
        <end position="748"/>
    </location>
</feature>
<dbReference type="EMBL" id="KV750328">
    <property type="protein sequence ID" value="OCL05298.1"/>
    <property type="molecule type" value="Genomic_DNA"/>
</dbReference>
<proteinExistence type="predicted"/>